<reference evidence="9 10" key="1">
    <citation type="submission" date="2016-02" db="EMBL/GenBank/DDBJ databases">
        <title>Discovery of a natural microsporidian pathogen with a broad tissue tropism in Caenorhabditis elegans.</title>
        <authorList>
            <person name="Luallen R.J."/>
            <person name="Reinke A.W."/>
            <person name="Tong L."/>
            <person name="Botts M.R."/>
            <person name="Felix M.-A."/>
            <person name="Troemel E.R."/>
        </authorList>
    </citation>
    <scope>NUCLEOTIDE SEQUENCE [LARGE SCALE GENOMIC DNA]</scope>
    <source>
        <strain evidence="9 10">JUm2807</strain>
    </source>
</reference>
<protein>
    <recommendedName>
        <fullName evidence="3 7">UDP-N-acetylglucosamine transferase subunit ALG13</fullName>
        <ecNumber evidence="2 7">2.4.1.141</ecNumber>
    </recommendedName>
    <alternativeName>
        <fullName evidence="5 7">Asparagine-linked glycosylation protein 13</fullName>
    </alternativeName>
</protein>
<keyword evidence="7" id="KW-0256">Endoplasmic reticulum</keyword>
<accession>A0A177ECY7</accession>
<proteinExistence type="inferred from homology"/>
<gene>
    <name evidence="7" type="primary">ALG13</name>
    <name evidence="9" type="ORF">NEDG_00998</name>
</gene>
<evidence type="ECO:0000313" key="9">
    <source>
        <dbReference type="EMBL" id="OAG28859.1"/>
    </source>
</evidence>
<evidence type="ECO:0000259" key="8">
    <source>
        <dbReference type="Pfam" id="PF04101"/>
    </source>
</evidence>
<evidence type="ECO:0000256" key="7">
    <source>
        <dbReference type="RuleBase" id="RU362128"/>
    </source>
</evidence>
<dbReference type="Pfam" id="PF04101">
    <property type="entry name" value="Glyco_tran_28_C"/>
    <property type="match status" value="1"/>
</dbReference>
<dbReference type="OrthoDB" id="20273at2759"/>
<keyword evidence="7 9" id="KW-0328">Glycosyltransferase</keyword>
<dbReference type="VEuPathDB" id="MicrosporidiaDB:NEDG_00998"/>
<evidence type="ECO:0000256" key="6">
    <source>
        <dbReference type="ARBA" id="ARBA00048184"/>
    </source>
</evidence>
<evidence type="ECO:0000256" key="1">
    <source>
        <dbReference type="ARBA" id="ARBA00011198"/>
    </source>
</evidence>
<dbReference type="InterPro" id="IPR007235">
    <property type="entry name" value="Glyco_trans_28_C"/>
</dbReference>
<comment type="similarity">
    <text evidence="7">Belongs to the glycosyltransferase 28 family.</text>
</comment>
<dbReference type="GO" id="GO:0043541">
    <property type="term" value="C:UDP-N-acetylglucosamine transferase complex"/>
    <property type="evidence" value="ECO:0007669"/>
    <property type="project" value="TreeGrafter"/>
</dbReference>
<dbReference type="InterPro" id="IPR052474">
    <property type="entry name" value="UDP-GlcNAc_transferase"/>
</dbReference>
<evidence type="ECO:0000256" key="3">
    <source>
        <dbReference type="ARBA" id="ARBA00017468"/>
    </source>
</evidence>
<dbReference type="AlphaFoldDB" id="A0A177ECY7"/>
<comment type="catalytic activity">
    <reaction evidence="6">
        <text>an N-acetyl-alpha-D-glucosaminyl-diphospho-di-trans,poly-cis-dolichol + UDP-N-acetyl-alpha-D-glucosamine = an N,N'-diacetylchitobiosyl-diphospho-di-trans,poly-cis-dolichol + UDP + H(+)</text>
        <dbReference type="Rhea" id="RHEA:23380"/>
        <dbReference type="Rhea" id="RHEA-COMP:19507"/>
        <dbReference type="Rhea" id="RHEA-COMP:19510"/>
        <dbReference type="ChEBI" id="CHEBI:15378"/>
        <dbReference type="ChEBI" id="CHEBI:57269"/>
        <dbReference type="ChEBI" id="CHEBI:57705"/>
        <dbReference type="ChEBI" id="CHEBI:58223"/>
        <dbReference type="ChEBI" id="CHEBI:58427"/>
        <dbReference type="EC" id="2.4.1.141"/>
    </reaction>
</comment>
<feature type="domain" description="Glycosyl transferase family 28 C-terminal" evidence="8">
    <location>
        <begin position="6"/>
        <end position="124"/>
    </location>
</feature>
<dbReference type="Proteomes" id="UP000185944">
    <property type="component" value="Unassembled WGS sequence"/>
</dbReference>
<evidence type="ECO:0000256" key="2">
    <source>
        <dbReference type="ARBA" id="ARBA00012614"/>
    </source>
</evidence>
<comment type="caution">
    <text evidence="9">The sequence shown here is derived from an EMBL/GenBank/DDBJ whole genome shotgun (WGS) entry which is preliminary data.</text>
</comment>
<dbReference type="EC" id="2.4.1.141" evidence="2 7"/>
<evidence type="ECO:0000256" key="4">
    <source>
        <dbReference type="ARBA" id="ARBA00024804"/>
    </source>
</evidence>
<dbReference type="Gene3D" id="3.40.50.2000">
    <property type="entry name" value="Glycogen Phosphorylase B"/>
    <property type="match status" value="1"/>
</dbReference>
<evidence type="ECO:0000256" key="5">
    <source>
        <dbReference type="ARBA" id="ARBA00032061"/>
    </source>
</evidence>
<dbReference type="STRING" id="1805483.A0A177ECY7"/>
<evidence type="ECO:0000313" key="10">
    <source>
        <dbReference type="Proteomes" id="UP000185944"/>
    </source>
</evidence>
<dbReference type="PANTHER" id="PTHR47043">
    <property type="entry name" value="UDP-N-ACETYLGLUCOSAMINE TRANSFERASE SUBUNIT ALG13"/>
    <property type="match status" value="1"/>
</dbReference>
<comment type="function">
    <text evidence="4 7">Involved in protein N-glycosylation. Essential for the second step of the dolichol-linked oligosaccharide pathway.</text>
</comment>
<dbReference type="GO" id="GO:0006488">
    <property type="term" value="P:dolichol-linked oligosaccharide biosynthetic process"/>
    <property type="evidence" value="ECO:0007669"/>
    <property type="project" value="TreeGrafter"/>
</dbReference>
<dbReference type="PANTHER" id="PTHR47043:SF1">
    <property type="entry name" value="UDP-N-ACETYLGLUCOSAMINE TRANSFERASE SUBUNIT ALG13"/>
    <property type="match status" value="1"/>
</dbReference>
<comment type="subunit">
    <text evidence="1 7">Heterodimer with ALG14 to form a functional enzyme.</text>
</comment>
<organism evidence="9 10">
    <name type="scientific">Nematocida displodere</name>
    <dbReference type="NCBI Taxonomy" id="1805483"/>
    <lineage>
        <taxon>Eukaryota</taxon>
        <taxon>Fungi</taxon>
        <taxon>Fungi incertae sedis</taxon>
        <taxon>Microsporidia</taxon>
        <taxon>Nematocida</taxon>
    </lineage>
</organism>
<sequence>MRLKLAVTTGTFGYNALVDAIVYSAKELSVKYSTIHIQYGRSLPVSLGSLSGLDGVYTIHGLAIKAIPYYQSLADFTKDSSTVVTHGGTGTVIELLKLTLPFIVVPNTSLSGNHQEEFTRLLKNDLAVSSPQAIVKDLLSRPAPPKTLNVSGELWTHILRH</sequence>
<comment type="subcellular location">
    <subcellularLocation>
        <location evidence="7">Endoplasmic reticulum</location>
    </subcellularLocation>
</comment>
<keyword evidence="10" id="KW-1185">Reference proteome</keyword>
<dbReference type="GO" id="GO:0004577">
    <property type="term" value="F:N-acetylglucosaminyldiphosphodolichol N-acetylglucosaminyltransferase activity"/>
    <property type="evidence" value="ECO:0007669"/>
    <property type="project" value="UniProtKB-EC"/>
</dbReference>
<dbReference type="SUPFAM" id="SSF53756">
    <property type="entry name" value="UDP-Glycosyltransferase/glycogen phosphorylase"/>
    <property type="match status" value="1"/>
</dbReference>
<keyword evidence="7 9" id="KW-0808">Transferase</keyword>
<name>A0A177ECY7_9MICR</name>
<dbReference type="EMBL" id="LTDL01000042">
    <property type="protein sequence ID" value="OAG28859.1"/>
    <property type="molecule type" value="Genomic_DNA"/>
</dbReference>